<gene>
    <name evidence="1" type="ORF">GCM10011349_12070</name>
</gene>
<dbReference type="EMBL" id="BMLK01000005">
    <property type="protein sequence ID" value="GGN45723.1"/>
    <property type="molecule type" value="Genomic_DNA"/>
</dbReference>
<name>A0ABQ2JHT4_9SPHN</name>
<dbReference type="Proteomes" id="UP000605099">
    <property type="component" value="Unassembled WGS sequence"/>
</dbReference>
<comment type="caution">
    <text evidence="1">The sequence shown here is derived from an EMBL/GenBank/DDBJ whole genome shotgun (WGS) entry which is preliminary data.</text>
</comment>
<keyword evidence="2" id="KW-1185">Reference proteome</keyword>
<proteinExistence type="predicted"/>
<evidence type="ECO:0000313" key="1">
    <source>
        <dbReference type="EMBL" id="GGN45723.1"/>
    </source>
</evidence>
<protein>
    <submittedName>
        <fullName evidence="1">Uncharacterized protein</fullName>
    </submittedName>
</protein>
<evidence type="ECO:0000313" key="2">
    <source>
        <dbReference type="Proteomes" id="UP000605099"/>
    </source>
</evidence>
<accession>A0ABQ2JHT4</accession>
<sequence>MLDRILGALEKFGAASRALFCPDFRRMRHRSRHHAEDEEKACKELEQAFHCAAPSNFVVEWE</sequence>
<reference evidence="2" key="1">
    <citation type="journal article" date="2019" name="Int. J. Syst. Evol. Microbiol.">
        <title>The Global Catalogue of Microorganisms (GCM) 10K type strain sequencing project: providing services to taxonomists for standard genome sequencing and annotation.</title>
        <authorList>
            <consortium name="The Broad Institute Genomics Platform"/>
            <consortium name="The Broad Institute Genome Sequencing Center for Infectious Disease"/>
            <person name="Wu L."/>
            <person name="Ma J."/>
        </authorList>
    </citation>
    <scope>NUCLEOTIDE SEQUENCE [LARGE SCALE GENOMIC DNA]</scope>
    <source>
        <strain evidence="2">CGMCC 1.6784</strain>
    </source>
</reference>
<organism evidence="1 2">
    <name type="scientific">Novosphingobium indicum</name>
    <dbReference type="NCBI Taxonomy" id="462949"/>
    <lineage>
        <taxon>Bacteria</taxon>
        <taxon>Pseudomonadati</taxon>
        <taxon>Pseudomonadota</taxon>
        <taxon>Alphaproteobacteria</taxon>
        <taxon>Sphingomonadales</taxon>
        <taxon>Sphingomonadaceae</taxon>
        <taxon>Novosphingobium</taxon>
    </lineage>
</organism>